<dbReference type="GO" id="GO:0005829">
    <property type="term" value="C:cytosol"/>
    <property type="evidence" value="ECO:0007669"/>
    <property type="project" value="TreeGrafter"/>
</dbReference>
<dbReference type="EMBL" id="UINC01013336">
    <property type="protein sequence ID" value="SVA57700.1"/>
    <property type="molecule type" value="Genomic_DNA"/>
</dbReference>
<name>A0A381WZ18_9ZZZZ</name>
<dbReference type="InterPro" id="IPR006439">
    <property type="entry name" value="HAD-SF_hydro_IA"/>
</dbReference>
<dbReference type="FunFam" id="3.40.50.1000:FF:000022">
    <property type="entry name" value="Phosphoglycolate phosphatase"/>
    <property type="match status" value="1"/>
</dbReference>
<dbReference type="PANTHER" id="PTHR43434">
    <property type="entry name" value="PHOSPHOGLYCOLATE PHOSPHATASE"/>
    <property type="match status" value="1"/>
</dbReference>
<sequence length="220" mass="25018">MDLYNKKLFIFDLDGTLVDTAPDFKNSLNYMLKEINEETIELDEIRNLVGYGARELIRRTAISKGIEHDDKKINDMLKIFLLHYTHNIDDDSVLFENVKSVLLFLKEKNIKLAVCTNKMEKLSNLLLEKLGVLHLFDFLVGGDSFPKGKPDPFPLLRICEKLNISKSESIMVGDSITDLKSGHSAGMPVVLVEYGYTENTKIYGEADLVINNFSQLKELI</sequence>
<dbReference type="PRINTS" id="PR00413">
    <property type="entry name" value="HADHALOGNASE"/>
</dbReference>
<dbReference type="PANTHER" id="PTHR43434:SF1">
    <property type="entry name" value="PHOSPHOGLYCOLATE PHOSPHATASE"/>
    <property type="match status" value="1"/>
</dbReference>
<evidence type="ECO:0000313" key="1">
    <source>
        <dbReference type="EMBL" id="SVA57700.1"/>
    </source>
</evidence>
<dbReference type="Pfam" id="PF13419">
    <property type="entry name" value="HAD_2"/>
    <property type="match status" value="1"/>
</dbReference>
<evidence type="ECO:0008006" key="2">
    <source>
        <dbReference type="Google" id="ProtNLM"/>
    </source>
</evidence>
<dbReference type="Gene3D" id="3.40.50.1000">
    <property type="entry name" value="HAD superfamily/HAD-like"/>
    <property type="match status" value="1"/>
</dbReference>
<proteinExistence type="predicted"/>
<gene>
    <name evidence="1" type="ORF">METZ01_LOCUS110554</name>
</gene>
<dbReference type="InterPro" id="IPR041492">
    <property type="entry name" value="HAD_2"/>
</dbReference>
<dbReference type="GO" id="GO:0008967">
    <property type="term" value="F:phosphoglycolate phosphatase activity"/>
    <property type="evidence" value="ECO:0007669"/>
    <property type="project" value="TreeGrafter"/>
</dbReference>
<dbReference type="GO" id="GO:0006281">
    <property type="term" value="P:DNA repair"/>
    <property type="evidence" value="ECO:0007669"/>
    <property type="project" value="TreeGrafter"/>
</dbReference>
<dbReference type="SFLD" id="SFLDG01129">
    <property type="entry name" value="C1.5:_HAD__Beta-PGM__Phosphata"/>
    <property type="match status" value="1"/>
</dbReference>
<dbReference type="SFLD" id="SFLDG01135">
    <property type="entry name" value="C1.5.6:_HAD__Beta-PGM__Phospha"/>
    <property type="match status" value="1"/>
</dbReference>
<dbReference type="InterPro" id="IPR036412">
    <property type="entry name" value="HAD-like_sf"/>
</dbReference>
<dbReference type="InterPro" id="IPR023198">
    <property type="entry name" value="PGP-like_dom2"/>
</dbReference>
<dbReference type="AlphaFoldDB" id="A0A381WZ18"/>
<protein>
    <recommendedName>
        <fullName evidence="2">Phosphoglycolate phosphatase</fullName>
    </recommendedName>
</protein>
<dbReference type="Gene3D" id="1.10.150.240">
    <property type="entry name" value="Putative phosphatase, domain 2"/>
    <property type="match status" value="1"/>
</dbReference>
<dbReference type="SUPFAM" id="SSF56784">
    <property type="entry name" value="HAD-like"/>
    <property type="match status" value="1"/>
</dbReference>
<dbReference type="InterPro" id="IPR023214">
    <property type="entry name" value="HAD_sf"/>
</dbReference>
<dbReference type="SFLD" id="SFLDS00003">
    <property type="entry name" value="Haloacid_Dehalogenase"/>
    <property type="match status" value="1"/>
</dbReference>
<accession>A0A381WZ18</accession>
<dbReference type="NCBIfam" id="TIGR01549">
    <property type="entry name" value="HAD-SF-IA-v1"/>
    <property type="match status" value="1"/>
</dbReference>
<dbReference type="NCBIfam" id="TIGR01509">
    <property type="entry name" value="HAD-SF-IA-v3"/>
    <property type="match status" value="1"/>
</dbReference>
<reference evidence="1" key="1">
    <citation type="submission" date="2018-05" db="EMBL/GenBank/DDBJ databases">
        <authorList>
            <person name="Lanie J.A."/>
            <person name="Ng W.-L."/>
            <person name="Kazmierczak K.M."/>
            <person name="Andrzejewski T.M."/>
            <person name="Davidsen T.M."/>
            <person name="Wayne K.J."/>
            <person name="Tettelin H."/>
            <person name="Glass J.I."/>
            <person name="Rusch D."/>
            <person name="Podicherti R."/>
            <person name="Tsui H.-C.T."/>
            <person name="Winkler M.E."/>
        </authorList>
    </citation>
    <scope>NUCLEOTIDE SEQUENCE</scope>
</reference>
<dbReference type="InterPro" id="IPR050155">
    <property type="entry name" value="HAD-like_hydrolase_sf"/>
</dbReference>
<organism evidence="1">
    <name type="scientific">marine metagenome</name>
    <dbReference type="NCBI Taxonomy" id="408172"/>
    <lineage>
        <taxon>unclassified sequences</taxon>
        <taxon>metagenomes</taxon>
        <taxon>ecological metagenomes</taxon>
    </lineage>
</organism>